<dbReference type="AlphaFoldDB" id="A0A4U5TPI8"/>
<sequence>MKTIKFIQSGLVLSFLFIFNLSLAQVQYEKTNSADAMAERMTKYEVQQLNLDAKEAESLGQINLLYAQQMVAIRKQNASNNNKTEIEALKRSHNQKIRSLLSSEKFQKYLALKEDEDKKTPEK</sequence>
<dbReference type="EMBL" id="SWMU01000004">
    <property type="protein sequence ID" value="TKS55621.1"/>
    <property type="molecule type" value="Genomic_DNA"/>
</dbReference>
<reference evidence="1 2" key="1">
    <citation type="submission" date="2019-04" db="EMBL/GenBank/DDBJ databases">
        <title>Psychroflexus halotolerans sp. nov., isolated from a marine solar saltern.</title>
        <authorList>
            <person name="Feng X."/>
        </authorList>
    </citation>
    <scope>NUCLEOTIDE SEQUENCE [LARGE SCALE GENOMIC DNA]</scope>
    <source>
        <strain evidence="1 2">WDS2C27</strain>
    </source>
</reference>
<accession>A0A4U5TPI8</accession>
<comment type="caution">
    <text evidence="1">The sequence shown here is derived from an EMBL/GenBank/DDBJ whole genome shotgun (WGS) entry which is preliminary data.</text>
</comment>
<dbReference type="Proteomes" id="UP000306552">
    <property type="component" value="Unassembled WGS sequence"/>
</dbReference>
<organism evidence="1 2">
    <name type="scientific">Mesohalobacter halotolerans</name>
    <dbReference type="NCBI Taxonomy" id="1883405"/>
    <lineage>
        <taxon>Bacteria</taxon>
        <taxon>Pseudomonadati</taxon>
        <taxon>Bacteroidota</taxon>
        <taxon>Flavobacteriia</taxon>
        <taxon>Flavobacteriales</taxon>
        <taxon>Flavobacteriaceae</taxon>
        <taxon>Mesohalobacter</taxon>
    </lineage>
</organism>
<dbReference type="OrthoDB" id="9901963at2"/>
<keyword evidence="2" id="KW-1185">Reference proteome</keyword>
<name>A0A4U5TPI8_9FLAO</name>
<gene>
    <name evidence="1" type="ORF">FCN74_09930</name>
</gene>
<dbReference type="RefSeq" id="WP_138932451.1">
    <property type="nucleotide sequence ID" value="NZ_SWMU01000004.1"/>
</dbReference>
<protein>
    <submittedName>
        <fullName evidence="1">Uncharacterized protein</fullName>
    </submittedName>
</protein>
<proteinExistence type="predicted"/>
<evidence type="ECO:0000313" key="1">
    <source>
        <dbReference type="EMBL" id="TKS55621.1"/>
    </source>
</evidence>
<evidence type="ECO:0000313" key="2">
    <source>
        <dbReference type="Proteomes" id="UP000306552"/>
    </source>
</evidence>